<dbReference type="GO" id="GO:0005886">
    <property type="term" value="C:plasma membrane"/>
    <property type="evidence" value="ECO:0007669"/>
    <property type="project" value="UniProtKB-SubCell"/>
</dbReference>
<comment type="subcellular location">
    <subcellularLocation>
        <location evidence="1">Cell membrane</location>
        <topology evidence="1">Multi-pass membrane protein</topology>
    </subcellularLocation>
</comment>
<evidence type="ECO:0000313" key="8">
    <source>
        <dbReference type="Proteomes" id="UP000266677"/>
    </source>
</evidence>
<dbReference type="EMBL" id="QZFU01000036">
    <property type="protein sequence ID" value="RJO70904.1"/>
    <property type="molecule type" value="Genomic_DNA"/>
</dbReference>
<proteinExistence type="predicted"/>
<feature type="transmembrane region" description="Helical" evidence="5">
    <location>
        <begin position="329"/>
        <end position="352"/>
    </location>
</feature>
<keyword evidence="8" id="KW-1185">Reference proteome</keyword>
<dbReference type="CDD" id="cd17478">
    <property type="entry name" value="MFS_FsR"/>
    <property type="match status" value="1"/>
</dbReference>
<accession>A0A3A4K342</accession>
<dbReference type="PROSITE" id="PS00216">
    <property type="entry name" value="SUGAR_TRANSPORT_1"/>
    <property type="match status" value="1"/>
</dbReference>
<dbReference type="Gene3D" id="1.20.1250.20">
    <property type="entry name" value="MFS general substrate transporter like domains"/>
    <property type="match status" value="2"/>
</dbReference>
<organism evidence="7 8">
    <name type="scientific">Nocardia panacis</name>
    <dbReference type="NCBI Taxonomy" id="2340916"/>
    <lineage>
        <taxon>Bacteria</taxon>
        <taxon>Bacillati</taxon>
        <taxon>Actinomycetota</taxon>
        <taxon>Actinomycetes</taxon>
        <taxon>Mycobacteriales</taxon>
        <taxon>Nocardiaceae</taxon>
        <taxon>Nocardia</taxon>
    </lineage>
</organism>
<sequence>MKRGQVAFLTGTHVVNDLYQGAVPALLPFLMSERGYSYSAVAGITLAATGLSSLTQPIFGMIVDRRQRNWLIPAGFLVAAAGIACAAMSSGYLLTWVCVAIAGIGISAYHPPATNAARAAGGPSQFAMSAFSVGGTVGASLAPPLVTLVVGGLGLSGGYLLAVPAIVVGLLWTLQKPWYRYRGYVMAAPIAATAEQRRGHDDWPAFGRLVLVTVCWSVPYVITMSMASPFLIHTLGSSKSVAALTLSLFTVAGAVGTLVGGALADRYGRRIAIRAGYLMAPPALLVLTLAQSTVWAALAIALVGLAMFLPFAPQVTLAQDYLPTRPGSASGVTLGLAMSVGGLASPLFGILADHVGPRGAIATAAAVLVVSTIAAFTLRDRVPPATVSEHERELLVAAER</sequence>
<dbReference type="OrthoDB" id="9770492at2"/>
<comment type="caution">
    <text evidence="7">The sequence shown here is derived from an EMBL/GenBank/DDBJ whole genome shotgun (WGS) entry which is preliminary data.</text>
</comment>
<dbReference type="InterPro" id="IPR020846">
    <property type="entry name" value="MFS_dom"/>
</dbReference>
<feature type="transmembrane region" description="Helical" evidence="5">
    <location>
        <begin position="242"/>
        <end position="264"/>
    </location>
</feature>
<feature type="transmembrane region" description="Helical" evidence="5">
    <location>
        <begin position="205"/>
        <end position="222"/>
    </location>
</feature>
<feature type="transmembrane region" description="Helical" evidence="5">
    <location>
        <begin position="36"/>
        <end position="59"/>
    </location>
</feature>
<reference evidence="7 8" key="1">
    <citation type="submission" date="2018-09" db="EMBL/GenBank/DDBJ databases">
        <title>YIM PH21274 draft genome.</title>
        <authorList>
            <person name="Miao C."/>
        </authorList>
    </citation>
    <scope>NUCLEOTIDE SEQUENCE [LARGE SCALE GENOMIC DNA]</scope>
    <source>
        <strain evidence="7 8">YIM PH 21724</strain>
    </source>
</reference>
<dbReference type="PANTHER" id="PTHR43129:SF1">
    <property type="entry name" value="FOSMIDOMYCIN RESISTANCE PROTEIN"/>
    <property type="match status" value="1"/>
</dbReference>
<evidence type="ECO:0000256" key="4">
    <source>
        <dbReference type="ARBA" id="ARBA00023136"/>
    </source>
</evidence>
<feature type="transmembrane region" description="Helical" evidence="5">
    <location>
        <begin position="359"/>
        <end position="378"/>
    </location>
</feature>
<evidence type="ECO:0000256" key="2">
    <source>
        <dbReference type="ARBA" id="ARBA00022692"/>
    </source>
</evidence>
<evidence type="ECO:0000256" key="3">
    <source>
        <dbReference type="ARBA" id="ARBA00022989"/>
    </source>
</evidence>
<gene>
    <name evidence="7" type="ORF">D5S18_27370</name>
</gene>
<feature type="transmembrane region" description="Helical" evidence="5">
    <location>
        <begin position="145"/>
        <end position="172"/>
    </location>
</feature>
<evidence type="ECO:0000256" key="1">
    <source>
        <dbReference type="ARBA" id="ARBA00004651"/>
    </source>
</evidence>
<evidence type="ECO:0000256" key="5">
    <source>
        <dbReference type="SAM" id="Phobius"/>
    </source>
</evidence>
<keyword evidence="2 5" id="KW-0812">Transmembrane</keyword>
<dbReference type="AlphaFoldDB" id="A0A3A4K342"/>
<dbReference type="SUPFAM" id="SSF103473">
    <property type="entry name" value="MFS general substrate transporter"/>
    <property type="match status" value="1"/>
</dbReference>
<feature type="domain" description="Major facilitator superfamily (MFS) profile" evidence="6">
    <location>
        <begin position="205"/>
        <end position="400"/>
    </location>
</feature>
<feature type="transmembrane region" description="Helical" evidence="5">
    <location>
        <begin position="284"/>
        <end position="309"/>
    </location>
</feature>
<dbReference type="RefSeq" id="WP_120043961.1">
    <property type="nucleotide sequence ID" value="NZ_QZFU01000036.1"/>
</dbReference>
<keyword evidence="4 5" id="KW-0472">Membrane</keyword>
<dbReference type="InterPro" id="IPR036259">
    <property type="entry name" value="MFS_trans_sf"/>
</dbReference>
<dbReference type="GO" id="GO:0022857">
    <property type="term" value="F:transmembrane transporter activity"/>
    <property type="evidence" value="ECO:0007669"/>
    <property type="project" value="InterPro"/>
</dbReference>
<dbReference type="Pfam" id="PF07690">
    <property type="entry name" value="MFS_1"/>
    <property type="match status" value="1"/>
</dbReference>
<evidence type="ECO:0000259" key="6">
    <source>
        <dbReference type="PROSITE" id="PS50850"/>
    </source>
</evidence>
<dbReference type="Proteomes" id="UP000266677">
    <property type="component" value="Unassembled WGS sequence"/>
</dbReference>
<dbReference type="InterPro" id="IPR011701">
    <property type="entry name" value="MFS"/>
</dbReference>
<protein>
    <submittedName>
        <fullName evidence="7">MFS transporter</fullName>
    </submittedName>
</protein>
<dbReference type="PANTHER" id="PTHR43129">
    <property type="entry name" value="FOSMIDOMYCIN RESISTANCE PROTEIN"/>
    <property type="match status" value="1"/>
</dbReference>
<dbReference type="PROSITE" id="PS50850">
    <property type="entry name" value="MFS"/>
    <property type="match status" value="1"/>
</dbReference>
<feature type="transmembrane region" description="Helical" evidence="5">
    <location>
        <begin position="71"/>
        <end position="104"/>
    </location>
</feature>
<dbReference type="InterPro" id="IPR005829">
    <property type="entry name" value="Sugar_transporter_CS"/>
</dbReference>
<name>A0A3A4K342_9NOCA</name>
<keyword evidence="3 5" id="KW-1133">Transmembrane helix</keyword>
<evidence type="ECO:0000313" key="7">
    <source>
        <dbReference type="EMBL" id="RJO70904.1"/>
    </source>
</evidence>